<evidence type="ECO:0000256" key="4">
    <source>
        <dbReference type="ARBA" id="ARBA00022475"/>
    </source>
</evidence>
<dbReference type="Pfam" id="PF03547">
    <property type="entry name" value="Mem_trans"/>
    <property type="match status" value="2"/>
</dbReference>
<evidence type="ECO:0000256" key="3">
    <source>
        <dbReference type="ARBA" id="ARBA00022448"/>
    </source>
</evidence>
<dbReference type="GO" id="GO:0055085">
    <property type="term" value="P:transmembrane transport"/>
    <property type="evidence" value="ECO:0007669"/>
    <property type="project" value="InterPro"/>
</dbReference>
<gene>
    <name evidence="9" type="ORF">D0544_15240</name>
</gene>
<feature type="transmembrane region" description="Helical" evidence="8">
    <location>
        <begin position="153"/>
        <end position="176"/>
    </location>
</feature>
<feature type="transmembrane region" description="Helical" evidence="8">
    <location>
        <begin position="269"/>
        <end position="291"/>
    </location>
</feature>
<evidence type="ECO:0000256" key="7">
    <source>
        <dbReference type="ARBA" id="ARBA00023136"/>
    </source>
</evidence>
<evidence type="ECO:0000256" key="6">
    <source>
        <dbReference type="ARBA" id="ARBA00022989"/>
    </source>
</evidence>
<feature type="transmembrane region" description="Helical" evidence="8">
    <location>
        <begin position="182"/>
        <end position="199"/>
    </location>
</feature>
<keyword evidence="7 8" id="KW-0472">Membrane</keyword>
<keyword evidence="5 8" id="KW-0812">Transmembrane</keyword>
<evidence type="ECO:0000256" key="2">
    <source>
        <dbReference type="ARBA" id="ARBA00010145"/>
    </source>
</evidence>
<reference evidence="9 10" key="1">
    <citation type="submission" date="2018-08" db="EMBL/GenBank/DDBJ databases">
        <authorList>
            <person name="Khan S.A."/>
        </authorList>
    </citation>
    <scope>NUCLEOTIDE SEQUENCE [LARGE SCALE GENOMIC DNA]</scope>
    <source>
        <strain evidence="9 10">GTF-13</strain>
    </source>
</reference>
<dbReference type="RefSeq" id="WP_125017631.1">
    <property type="nucleotide sequence ID" value="NZ_QWEZ01000002.1"/>
</dbReference>
<evidence type="ECO:0000313" key="9">
    <source>
        <dbReference type="EMBL" id="RRJ83187.1"/>
    </source>
</evidence>
<dbReference type="InterPro" id="IPR004776">
    <property type="entry name" value="Mem_transp_PIN-like"/>
</dbReference>
<feature type="transmembrane region" description="Helical" evidence="8">
    <location>
        <begin position="6"/>
        <end position="24"/>
    </location>
</feature>
<comment type="similarity">
    <text evidence="2">Belongs to the auxin efflux carrier (TC 2.A.69) family.</text>
</comment>
<protein>
    <submittedName>
        <fullName evidence="9">AEC family transporter</fullName>
    </submittedName>
</protein>
<organism evidence="9 10">
    <name type="scientific">Aestuariirhabdus litorea</name>
    <dbReference type="NCBI Taxonomy" id="2528527"/>
    <lineage>
        <taxon>Bacteria</taxon>
        <taxon>Pseudomonadati</taxon>
        <taxon>Pseudomonadota</taxon>
        <taxon>Gammaproteobacteria</taxon>
        <taxon>Oceanospirillales</taxon>
        <taxon>Aestuariirhabdaceae</taxon>
        <taxon>Aestuariirhabdus</taxon>
    </lineage>
</organism>
<reference evidence="9 10" key="2">
    <citation type="submission" date="2018-12" db="EMBL/GenBank/DDBJ databases">
        <title>Simiduia agarivorans gen. nov., sp. nov., a marine, agarolytic bacterium isolated from shallow coastal water from Keelung, Taiwan.</title>
        <authorList>
            <person name="Shieh W.Y."/>
        </authorList>
    </citation>
    <scope>NUCLEOTIDE SEQUENCE [LARGE SCALE GENOMIC DNA]</scope>
    <source>
        <strain evidence="9 10">GTF-13</strain>
    </source>
</reference>
<evidence type="ECO:0000313" key="10">
    <source>
        <dbReference type="Proteomes" id="UP000280792"/>
    </source>
</evidence>
<evidence type="ECO:0000256" key="8">
    <source>
        <dbReference type="SAM" id="Phobius"/>
    </source>
</evidence>
<feature type="transmembrane region" description="Helical" evidence="8">
    <location>
        <begin position="240"/>
        <end position="257"/>
    </location>
</feature>
<dbReference type="Proteomes" id="UP000280792">
    <property type="component" value="Unassembled WGS sequence"/>
</dbReference>
<sequence>MVFERVLLTVAPLVIIVAAGYLYGRFQKPDISAANKMNMDLFCPALILSVMSAKSFEPAAYGNLMLGCVIVVLGSGLLLWPIARLAGFNPRAFLPPMMFNNSGNMGIPLIVLAFGEEAMAVGVVLFIVEMVLHFTVGLYVIDHRTRLINILRIPMILATIAGLALSLLDLSIPQWFSVPVDMLGQICIPLMMFSLGVRLCSVDLTDWRIGLAGAIACPLSGVICAAFALVWLPLSPLESAALMVFGALPPAVLNYMVAEQYKLEPARVASIVMLGNLASLVTIPLVLTYVLS</sequence>
<evidence type="ECO:0000256" key="1">
    <source>
        <dbReference type="ARBA" id="ARBA00004651"/>
    </source>
</evidence>
<proteinExistence type="inferred from homology"/>
<dbReference type="PANTHER" id="PTHR36838">
    <property type="entry name" value="AUXIN EFFLUX CARRIER FAMILY PROTEIN"/>
    <property type="match status" value="1"/>
</dbReference>
<name>A0A3P3VLI0_9GAMM</name>
<dbReference type="EMBL" id="QWEZ01000002">
    <property type="protein sequence ID" value="RRJ83187.1"/>
    <property type="molecule type" value="Genomic_DNA"/>
</dbReference>
<feature type="transmembrane region" description="Helical" evidence="8">
    <location>
        <begin position="92"/>
        <end position="114"/>
    </location>
</feature>
<feature type="transmembrane region" description="Helical" evidence="8">
    <location>
        <begin position="211"/>
        <end position="234"/>
    </location>
</feature>
<evidence type="ECO:0000256" key="5">
    <source>
        <dbReference type="ARBA" id="ARBA00022692"/>
    </source>
</evidence>
<feature type="transmembrane region" description="Helical" evidence="8">
    <location>
        <begin position="120"/>
        <end position="141"/>
    </location>
</feature>
<dbReference type="AlphaFoldDB" id="A0A3P3VLI0"/>
<keyword evidence="3" id="KW-0813">Transport</keyword>
<dbReference type="Gene3D" id="1.20.1530.20">
    <property type="match status" value="1"/>
</dbReference>
<keyword evidence="10" id="KW-1185">Reference proteome</keyword>
<comment type="subcellular location">
    <subcellularLocation>
        <location evidence="1">Cell membrane</location>
        <topology evidence="1">Multi-pass membrane protein</topology>
    </subcellularLocation>
</comment>
<keyword evidence="4" id="KW-1003">Cell membrane</keyword>
<accession>A0A3P3VLI0</accession>
<comment type="caution">
    <text evidence="9">The sequence shown here is derived from an EMBL/GenBank/DDBJ whole genome shotgun (WGS) entry which is preliminary data.</text>
</comment>
<dbReference type="PANTHER" id="PTHR36838:SF1">
    <property type="entry name" value="SLR1864 PROTEIN"/>
    <property type="match status" value="1"/>
</dbReference>
<feature type="transmembrane region" description="Helical" evidence="8">
    <location>
        <begin position="59"/>
        <end position="80"/>
    </location>
</feature>
<dbReference type="GO" id="GO:0005886">
    <property type="term" value="C:plasma membrane"/>
    <property type="evidence" value="ECO:0007669"/>
    <property type="project" value="UniProtKB-SubCell"/>
</dbReference>
<keyword evidence="6 8" id="KW-1133">Transmembrane helix</keyword>
<dbReference type="InterPro" id="IPR038770">
    <property type="entry name" value="Na+/solute_symporter_sf"/>
</dbReference>